<dbReference type="PANTHER" id="PTHR44688:SF16">
    <property type="entry name" value="DNA-BINDING TRANSCRIPTIONAL ACTIVATOR DEVR_DOSR"/>
    <property type="match status" value="1"/>
</dbReference>
<dbReference type="Gene3D" id="3.40.50.300">
    <property type="entry name" value="P-loop containing nucleotide triphosphate hydrolases"/>
    <property type="match status" value="1"/>
</dbReference>
<sequence length="870" mass="92319">MVERWPLTGRGEELRVVREALADDDSRGMILAGLAGVGKSRLARVAADAAAKTGWVVRRVAGTATGRQVTLGAFARWVDDADMSPSVLARKVLVELTSGTGTAPLLVVVDDAHLLDDLSALVLHQLVLQDMADVIVTIRTGQAAPDAVTALWKDGLLRRLELQPLSRNECDQLLQAVLGGPLAVGCAEWMWRLSRGNVLFLNHLVAQERESGRLTMVDGEWRWAGTPSVSPSLVELVEQQIGVVPDDVREIVDLVAIAEPVSRELLMTLAEPRSIEEAEERELIGEAATGDAVYVGHPLYSEIRLSRCGPMRLRRLRGRVATAMAQADASDPLRLGLLWLESDLAPDADVLSRAATVAATRHDPRLAERLCRAAIAVKPSPAANLLLAHVLFLQERGEEAQAILDSLESDESAAPGFLDGVILRAAVLMWPLQKADEAMAVIAEAISSGDDDRNHSLRTFRAIGHVMAAEPGEAIKAMATVDYNKLDDVGRVVGHTLETIAHGELGCAQEATKSASAGYRVQAESPHDAIHGTGLAEFHADALLAAGYVDEAVAVAEREYRRCTNFPGMPQWMALAALGSTAIGKGDLSAALRYFRSATEGFGGTGDTGGVLYRIRIPQLVALARSGDVGAAVAASQAIALSRHPTWKYLEPSYLLATAWVSAALGRVSEASDAASSAATFARSRGQSAREVLCLQTAAQFGDTEGADRLAELATMVEGPRAPLSARYARALAVTDATGLDAASRDFEAMGDVLAAVDAAAQAASLHRRAGRSGSALTSSGRAQLLAKQCGGAVSPALAAARLPLPFTRREHEITRLLSHGLSNKDIAEALSLSVRTVEGHVYQASTKVGISSRAELAALVRAYDELETQ</sequence>
<protein>
    <submittedName>
        <fullName evidence="5">LuxR family transcriptional regulator</fullName>
    </submittedName>
</protein>
<gene>
    <name evidence="5" type="ORF">FEG63_07995</name>
</gene>
<dbReference type="PRINTS" id="PR00038">
    <property type="entry name" value="HTHLUXR"/>
</dbReference>
<evidence type="ECO:0000256" key="2">
    <source>
        <dbReference type="ARBA" id="ARBA00023125"/>
    </source>
</evidence>
<keyword evidence="6" id="KW-1185">Reference proteome</keyword>
<organism evidence="5 6">
    <name type="scientific">Mycolicibacterium sphagni</name>
    <dbReference type="NCBI Taxonomy" id="1786"/>
    <lineage>
        <taxon>Bacteria</taxon>
        <taxon>Bacillati</taxon>
        <taxon>Actinomycetota</taxon>
        <taxon>Actinomycetes</taxon>
        <taxon>Mycobacteriales</taxon>
        <taxon>Mycobacteriaceae</taxon>
        <taxon>Mycolicibacterium</taxon>
    </lineage>
</organism>
<dbReference type="InterPro" id="IPR027417">
    <property type="entry name" value="P-loop_NTPase"/>
</dbReference>
<dbReference type="PANTHER" id="PTHR44688">
    <property type="entry name" value="DNA-BINDING TRANSCRIPTIONAL ACTIVATOR DEVR_DOSR"/>
    <property type="match status" value="1"/>
</dbReference>
<dbReference type="Proteomes" id="UP000708347">
    <property type="component" value="Unassembled WGS sequence"/>
</dbReference>
<dbReference type="EMBL" id="VBSB01000005">
    <property type="protein sequence ID" value="NTY59494.1"/>
    <property type="molecule type" value="Genomic_DNA"/>
</dbReference>
<dbReference type="Gene3D" id="1.25.40.10">
    <property type="entry name" value="Tetratricopeptide repeat domain"/>
    <property type="match status" value="1"/>
</dbReference>
<evidence type="ECO:0000256" key="3">
    <source>
        <dbReference type="ARBA" id="ARBA00023163"/>
    </source>
</evidence>
<dbReference type="SUPFAM" id="SSF46894">
    <property type="entry name" value="C-terminal effector domain of the bipartite response regulators"/>
    <property type="match status" value="1"/>
</dbReference>
<dbReference type="PROSITE" id="PS50043">
    <property type="entry name" value="HTH_LUXR_2"/>
    <property type="match status" value="1"/>
</dbReference>
<dbReference type="InterPro" id="IPR036388">
    <property type="entry name" value="WH-like_DNA-bd_sf"/>
</dbReference>
<dbReference type="SUPFAM" id="SSF52540">
    <property type="entry name" value="P-loop containing nucleoside triphosphate hydrolases"/>
    <property type="match status" value="1"/>
</dbReference>
<evidence type="ECO:0000259" key="4">
    <source>
        <dbReference type="PROSITE" id="PS50043"/>
    </source>
</evidence>
<dbReference type="InterPro" id="IPR016032">
    <property type="entry name" value="Sig_transdc_resp-reg_C-effctor"/>
</dbReference>
<evidence type="ECO:0000256" key="1">
    <source>
        <dbReference type="ARBA" id="ARBA00023015"/>
    </source>
</evidence>
<reference evidence="5 6" key="1">
    <citation type="submission" date="2019-05" db="EMBL/GenBank/DDBJ databases">
        <title>Mycolicibacterium sphagni ENV482 genome assembly.</title>
        <authorList>
            <person name="Chen W."/>
            <person name="Faulkner N.W."/>
            <person name="Hyman M.R."/>
        </authorList>
    </citation>
    <scope>NUCLEOTIDE SEQUENCE [LARGE SCALE GENOMIC DNA]</scope>
    <source>
        <strain evidence="5 6">ENV482</strain>
    </source>
</reference>
<evidence type="ECO:0000313" key="6">
    <source>
        <dbReference type="Proteomes" id="UP000708347"/>
    </source>
</evidence>
<dbReference type="SMART" id="SM00421">
    <property type="entry name" value="HTH_LUXR"/>
    <property type="match status" value="1"/>
</dbReference>
<proteinExistence type="predicted"/>
<dbReference type="Pfam" id="PF00196">
    <property type="entry name" value="GerE"/>
    <property type="match status" value="1"/>
</dbReference>
<keyword evidence="2" id="KW-0238">DNA-binding</keyword>
<evidence type="ECO:0000313" key="5">
    <source>
        <dbReference type="EMBL" id="NTY59494.1"/>
    </source>
</evidence>
<dbReference type="SUPFAM" id="SSF48452">
    <property type="entry name" value="TPR-like"/>
    <property type="match status" value="1"/>
</dbReference>
<name>A0ABX2JRS9_9MYCO</name>
<dbReference type="InterPro" id="IPR011990">
    <property type="entry name" value="TPR-like_helical_dom_sf"/>
</dbReference>
<keyword evidence="1" id="KW-0805">Transcription regulation</keyword>
<dbReference type="CDD" id="cd06170">
    <property type="entry name" value="LuxR_C_like"/>
    <property type="match status" value="1"/>
</dbReference>
<keyword evidence="3" id="KW-0804">Transcription</keyword>
<comment type="caution">
    <text evidence="5">The sequence shown here is derived from an EMBL/GenBank/DDBJ whole genome shotgun (WGS) entry which is preliminary data.</text>
</comment>
<dbReference type="Gene3D" id="1.10.10.10">
    <property type="entry name" value="Winged helix-like DNA-binding domain superfamily/Winged helix DNA-binding domain"/>
    <property type="match status" value="1"/>
</dbReference>
<accession>A0ABX2JRS9</accession>
<feature type="domain" description="HTH luxR-type" evidence="4">
    <location>
        <begin position="800"/>
        <end position="865"/>
    </location>
</feature>
<dbReference type="InterPro" id="IPR000792">
    <property type="entry name" value="Tscrpt_reg_LuxR_C"/>
</dbReference>